<dbReference type="NCBIfam" id="NF001623">
    <property type="entry name" value="PRK00411.1-1"/>
    <property type="match status" value="1"/>
</dbReference>
<comment type="caution">
    <text evidence="7">The sequence shown here is derived from an EMBL/GenBank/DDBJ whole genome shotgun (WGS) entry which is preliminary data.</text>
</comment>
<organism evidence="7 8">
    <name type="scientific">candidate division MSBL1 archaeon SCGC-AAA259D18</name>
    <dbReference type="NCBI Taxonomy" id="1698262"/>
    <lineage>
        <taxon>Archaea</taxon>
        <taxon>Methanobacteriati</taxon>
        <taxon>Methanobacteriota</taxon>
        <taxon>candidate division MSBL1</taxon>
    </lineage>
</organism>
<dbReference type="InterPro" id="IPR027417">
    <property type="entry name" value="P-loop_NTPase"/>
</dbReference>
<dbReference type="InterPro" id="IPR036390">
    <property type="entry name" value="WH_DNA-bd_sf"/>
</dbReference>
<accession>A0A133UCD0</accession>
<sequence length="398" mass="45288">MYRDIFEEEMARGSVFKDQSKLSPDYVPGELVHREEEFRELIRLFRSVLEDRASQRVLITGSVGVGKTALTLRFGEEFESVAKKKGLDLTYVHINCRKQGTPPMVLHKLTSNLPLGVPRRGFTPQELMERVVDYLKKRDAYLTVTLDELDYFVRQNGPDLLYSLTRTAEESGGPSRLSMIATAHSSNFLDRVDDATKSTFMHNSIDLDKYNAEQLADILKQRMKVAFKSGMVEEGTIELISDISARRGDARFALELLWFAGRIASQGEVEEVSPNHVRKAKSKIHPGIRREVLGDLSKHELLFLLGLSRRLKISDGAYSVTGDVEEAYKVVCEEYGEEPRTHTQFWKYIGRIENLGLIDTELAGEGYRGRSQRISISDAPPDMMEDEIEELLDNLYKK</sequence>
<reference evidence="7 8" key="1">
    <citation type="journal article" date="2016" name="Sci. Rep.">
        <title>Metabolic traits of an uncultured archaeal lineage -MSBL1- from brine pools of the Red Sea.</title>
        <authorList>
            <person name="Mwirichia R."/>
            <person name="Alam I."/>
            <person name="Rashid M."/>
            <person name="Vinu M."/>
            <person name="Ba-Alawi W."/>
            <person name="Anthony Kamau A."/>
            <person name="Kamanda Ngugi D."/>
            <person name="Goker M."/>
            <person name="Klenk H.P."/>
            <person name="Bajic V."/>
            <person name="Stingl U."/>
        </authorList>
    </citation>
    <scope>NUCLEOTIDE SEQUENCE [LARGE SCALE GENOMIC DNA]</scope>
    <source>
        <strain evidence="7">SCGC-AAA259D18</strain>
    </source>
</reference>
<dbReference type="SUPFAM" id="SSF46785">
    <property type="entry name" value="Winged helix' DNA-binding domain"/>
    <property type="match status" value="1"/>
</dbReference>
<keyword evidence="3 5" id="KW-0547">Nucleotide-binding</keyword>
<evidence type="ECO:0000313" key="8">
    <source>
        <dbReference type="Proteomes" id="UP000070195"/>
    </source>
</evidence>
<gene>
    <name evidence="7" type="ORF">AKJ63_00705</name>
</gene>
<dbReference type="SMART" id="SM01074">
    <property type="entry name" value="Cdc6_C"/>
    <property type="match status" value="1"/>
</dbReference>
<keyword evidence="4 5" id="KW-0067">ATP-binding</keyword>
<dbReference type="NCBIfam" id="TIGR02928">
    <property type="entry name" value="orc1/cdc6 family replication initiation protein"/>
    <property type="match status" value="1"/>
</dbReference>
<comment type="function">
    <text evidence="5">Involved in regulation of DNA replication.</text>
</comment>
<protein>
    <recommendedName>
        <fullName evidence="5">ORC1-type DNA replication protein</fullName>
    </recommendedName>
</protein>
<dbReference type="SUPFAM" id="SSF52540">
    <property type="entry name" value="P-loop containing nucleoside triphosphate hydrolases"/>
    <property type="match status" value="1"/>
</dbReference>
<dbReference type="GO" id="GO:0016887">
    <property type="term" value="F:ATP hydrolysis activity"/>
    <property type="evidence" value="ECO:0007669"/>
    <property type="project" value="InterPro"/>
</dbReference>
<evidence type="ECO:0000256" key="1">
    <source>
        <dbReference type="ARBA" id="ARBA00006184"/>
    </source>
</evidence>
<dbReference type="InterPro" id="IPR015163">
    <property type="entry name" value="Cdc6_C"/>
</dbReference>
<dbReference type="HAMAP" id="MF_01407">
    <property type="entry name" value="ORC1_type_DNA_replic_protein"/>
    <property type="match status" value="1"/>
</dbReference>
<dbReference type="PANTHER" id="PTHR10763">
    <property type="entry name" value="CELL DIVISION CONTROL PROTEIN 6-RELATED"/>
    <property type="match status" value="1"/>
</dbReference>
<dbReference type="GO" id="GO:0006260">
    <property type="term" value="P:DNA replication"/>
    <property type="evidence" value="ECO:0007669"/>
    <property type="project" value="UniProtKB-UniRule"/>
</dbReference>
<feature type="binding site" evidence="5">
    <location>
        <begin position="65"/>
        <end position="69"/>
    </location>
    <ligand>
        <name>ATP</name>
        <dbReference type="ChEBI" id="CHEBI:30616"/>
    </ligand>
</feature>
<evidence type="ECO:0000259" key="6">
    <source>
        <dbReference type="SMART" id="SM01074"/>
    </source>
</evidence>
<keyword evidence="2 5" id="KW-0235">DNA replication</keyword>
<dbReference type="Pfam" id="PF13401">
    <property type="entry name" value="AAA_22"/>
    <property type="match status" value="1"/>
</dbReference>
<evidence type="ECO:0000256" key="5">
    <source>
        <dbReference type="HAMAP-Rule" id="MF_01407"/>
    </source>
</evidence>
<comment type="similarity">
    <text evidence="1 5">Belongs to the CDC6/cdc18 family.</text>
</comment>
<name>A0A133UCD0_9EURY</name>
<evidence type="ECO:0000256" key="2">
    <source>
        <dbReference type="ARBA" id="ARBA00022705"/>
    </source>
</evidence>
<keyword evidence="8" id="KW-1185">Reference proteome</keyword>
<dbReference type="CDD" id="cd08768">
    <property type="entry name" value="Cdc6_C"/>
    <property type="match status" value="1"/>
</dbReference>
<dbReference type="InterPro" id="IPR055237">
    <property type="entry name" value="Cdc6_lid"/>
</dbReference>
<dbReference type="PANTHER" id="PTHR10763:SF31">
    <property type="entry name" value="ORC1-TYPE DNA REPLICATION PROTEIN 2"/>
    <property type="match status" value="1"/>
</dbReference>
<dbReference type="Pfam" id="PF22703">
    <property type="entry name" value="Cdc6_lid"/>
    <property type="match status" value="1"/>
</dbReference>
<feature type="binding site" evidence="5">
    <location>
        <position position="210"/>
    </location>
    <ligand>
        <name>ATP</name>
        <dbReference type="ChEBI" id="CHEBI:30616"/>
    </ligand>
</feature>
<evidence type="ECO:0000256" key="4">
    <source>
        <dbReference type="ARBA" id="ARBA00022840"/>
    </source>
</evidence>
<dbReference type="InterPro" id="IPR050311">
    <property type="entry name" value="ORC1/CDC6"/>
</dbReference>
<dbReference type="GO" id="GO:0005524">
    <property type="term" value="F:ATP binding"/>
    <property type="evidence" value="ECO:0007669"/>
    <property type="project" value="UniProtKB-UniRule"/>
</dbReference>
<evidence type="ECO:0000256" key="3">
    <source>
        <dbReference type="ARBA" id="ARBA00022741"/>
    </source>
</evidence>
<dbReference type="InterPro" id="IPR014277">
    <property type="entry name" value="Orc1/Cdc6_arc"/>
</dbReference>
<dbReference type="InterPro" id="IPR036388">
    <property type="entry name" value="WH-like_DNA-bd_sf"/>
</dbReference>
<dbReference type="AlphaFoldDB" id="A0A133UCD0"/>
<dbReference type="Gene3D" id="3.40.50.300">
    <property type="entry name" value="P-loop containing nucleotide triphosphate hydrolases"/>
    <property type="match status" value="1"/>
</dbReference>
<dbReference type="Proteomes" id="UP000070195">
    <property type="component" value="Unassembled WGS sequence"/>
</dbReference>
<dbReference type="Gene3D" id="1.10.10.10">
    <property type="entry name" value="Winged helix-like DNA-binding domain superfamily/Winged helix DNA-binding domain"/>
    <property type="match status" value="1"/>
</dbReference>
<feature type="binding site" evidence="5">
    <location>
        <position position="222"/>
    </location>
    <ligand>
        <name>ATP</name>
        <dbReference type="ChEBI" id="CHEBI:30616"/>
    </ligand>
</feature>
<feature type="domain" description="Cdc6 C-terminal" evidence="6">
    <location>
        <begin position="304"/>
        <end position="388"/>
    </location>
</feature>
<dbReference type="Pfam" id="PF09079">
    <property type="entry name" value="WHD_Cdc6"/>
    <property type="match status" value="1"/>
</dbReference>
<dbReference type="FunFam" id="1.10.8.60:FF:000073">
    <property type="entry name" value="ORC1-type DNA replication protein"/>
    <property type="match status" value="1"/>
</dbReference>
<dbReference type="Gene3D" id="1.10.8.60">
    <property type="match status" value="1"/>
</dbReference>
<evidence type="ECO:0000313" key="7">
    <source>
        <dbReference type="EMBL" id="KXA91829.1"/>
    </source>
</evidence>
<dbReference type="EMBL" id="LHXM01000010">
    <property type="protein sequence ID" value="KXA91829.1"/>
    <property type="molecule type" value="Genomic_DNA"/>
</dbReference>
<proteinExistence type="inferred from homology"/>
<dbReference type="InterPro" id="IPR049945">
    <property type="entry name" value="AAA_22"/>
</dbReference>